<feature type="compositionally biased region" description="Pro residues" evidence="2">
    <location>
        <begin position="322"/>
        <end position="332"/>
    </location>
</feature>
<evidence type="ECO:0000256" key="2">
    <source>
        <dbReference type="SAM" id="MobiDB-lite"/>
    </source>
</evidence>
<gene>
    <name evidence="3" type="ORF">GCM10010347_42550</name>
</gene>
<feature type="region of interest" description="Disordered" evidence="2">
    <location>
        <begin position="293"/>
        <end position="346"/>
    </location>
</feature>
<protein>
    <submittedName>
        <fullName evidence="3">Uncharacterized protein</fullName>
    </submittedName>
</protein>
<dbReference type="EMBL" id="BMVP01000008">
    <property type="protein sequence ID" value="GHB67921.1"/>
    <property type="molecule type" value="Genomic_DNA"/>
</dbReference>
<feature type="coiled-coil region" evidence="1">
    <location>
        <begin position="127"/>
        <end position="154"/>
    </location>
</feature>
<proteinExistence type="predicted"/>
<reference evidence="4" key="1">
    <citation type="journal article" date="2019" name="Int. J. Syst. Evol. Microbiol.">
        <title>The Global Catalogue of Microorganisms (GCM) 10K type strain sequencing project: providing services to taxonomists for standard genome sequencing and annotation.</title>
        <authorList>
            <consortium name="The Broad Institute Genomics Platform"/>
            <consortium name="The Broad Institute Genome Sequencing Center for Infectious Disease"/>
            <person name="Wu L."/>
            <person name="Ma J."/>
        </authorList>
    </citation>
    <scope>NUCLEOTIDE SEQUENCE [LARGE SCALE GENOMIC DNA]</scope>
    <source>
        <strain evidence="4">JCM 4738</strain>
    </source>
</reference>
<dbReference type="Proteomes" id="UP000642673">
    <property type="component" value="Unassembled WGS sequence"/>
</dbReference>
<keyword evidence="1" id="KW-0175">Coiled coil</keyword>
<evidence type="ECO:0000256" key="1">
    <source>
        <dbReference type="SAM" id="Coils"/>
    </source>
</evidence>
<evidence type="ECO:0000313" key="4">
    <source>
        <dbReference type="Proteomes" id="UP000642673"/>
    </source>
</evidence>
<organism evidence="3 4">
    <name type="scientific">Streptomyces cirratus</name>
    <dbReference type="NCBI Taxonomy" id="68187"/>
    <lineage>
        <taxon>Bacteria</taxon>
        <taxon>Bacillati</taxon>
        <taxon>Actinomycetota</taxon>
        <taxon>Actinomycetes</taxon>
        <taxon>Kitasatosporales</taxon>
        <taxon>Streptomycetaceae</taxon>
        <taxon>Streptomyces</taxon>
    </lineage>
</organism>
<keyword evidence="4" id="KW-1185">Reference proteome</keyword>
<name>A0ABQ3EWA1_9ACTN</name>
<accession>A0ABQ3EWA1</accession>
<dbReference type="RefSeq" id="WP_190185809.1">
    <property type="nucleotide sequence ID" value="NZ_BMVP01000008.1"/>
</dbReference>
<evidence type="ECO:0000313" key="3">
    <source>
        <dbReference type="EMBL" id="GHB67921.1"/>
    </source>
</evidence>
<comment type="caution">
    <text evidence="3">The sequence shown here is derived from an EMBL/GenBank/DDBJ whole genome shotgun (WGS) entry which is preliminary data.</text>
</comment>
<dbReference type="CDD" id="cd06503">
    <property type="entry name" value="ATP-synt_Fo_b"/>
    <property type="match status" value="1"/>
</dbReference>
<sequence>MTDDDPGITAQDAAAITAFEDALRDFAADLNRLHIAHGAPSYSMMANASLRPRLTRAGLNEMLGGRRFTSLEVLLEFVRVITMPAGLAPAAAAGFRADPALVARWRGRWQDVKLLQRQAQPARKQLRATVRQTLEDATQEAEAIRESARAEAARIEMSAETDAARLRAQARQEADALLQRARLTARQIHGRPRQEGAGPHTVAGTFKSGGLSWREGGRLRPAAAAIAVAVLASAAVLAGDVFTATTGTCRPDRTQAADQLVPRAGLPGRLAVRRAAFDRQPASIIFTDLKPFGFPSSSPSADSPPTPSTPPTPSLTQTPSTTPTPTPPPTPSSTPSNHDSCAPTGP</sequence>
<feature type="compositionally biased region" description="Pro residues" evidence="2">
    <location>
        <begin position="302"/>
        <end position="313"/>
    </location>
</feature>